<dbReference type="SUPFAM" id="SSF46785">
    <property type="entry name" value="Winged helix' DNA-binding domain"/>
    <property type="match status" value="1"/>
</dbReference>
<comment type="catalytic activity">
    <reaction evidence="7">
        <text>ATP + H2O = ADP + phosphate + H(+)</text>
        <dbReference type="Rhea" id="RHEA:13065"/>
        <dbReference type="ChEBI" id="CHEBI:15377"/>
        <dbReference type="ChEBI" id="CHEBI:15378"/>
        <dbReference type="ChEBI" id="CHEBI:30616"/>
        <dbReference type="ChEBI" id="CHEBI:43474"/>
        <dbReference type="ChEBI" id="CHEBI:456216"/>
    </reaction>
</comment>
<evidence type="ECO:0000256" key="5">
    <source>
        <dbReference type="ARBA" id="ARBA00022840"/>
    </source>
</evidence>
<dbReference type="PROSITE" id="PS51192">
    <property type="entry name" value="HELICASE_ATP_BIND_1"/>
    <property type="match status" value="1"/>
</dbReference>
<organism evidence="12 13">
    <name type="scientific">Symbiodinium microadriaticum</name>
    <name type="common">Dinoflagellate</name>
    <name type="synonym">Zooxanthella microadriatica</name>
    <dbReference type="NCBI Taxonomy" id="2951"/>
    <lineage>
        <taxon>Eukaryota</taxon>
        <taxon>Sar</taxon>
        <taxon>Alveolata</taxon>
        <taxon>Dinophyceae</taxon>
        <taxon>Suessiales</taxon>
        <taxon>Symbiodiniaceae</taxon>
        <taxon>Symbiodinium</taxon>
    </lineage>
</organism>
<dbReference type="InterPro" id="IPR014001">
    <property type="entry name" value="Helicase_ATP-bd"/>
</dbReference>
<dbReference type="Pfam" id="PF00270">
    <property type="entry name" value="DEAD"/>
    <property type="match status" value="1"/>
</dbReference>
<dbReference type="InterPro" id="IPR027417">
    <property type="entry name" value="P-loop_NTPase"/>
</dbReference>
<dbReference type="GO" id="GO:0006260">
    <property type="term" value="P:DNA replication"/>
    <property type="evidence" value="ECO:0007669"/>
    <property type="project" value="InterPro"/>
</dbReference>
<feature type="region of interest" description="Disordered" evidence="8">
    <location>
        <begin position="653"/>
        <end position="684"/>
    </location>
</feature>
<accession>A0A1Q9F6E7</accession>
<feature type="chain" id="PRO_5012615833" description="ATP-dependent DNA helicase" evidence="9">
    <location>
        <begin position="17"/>
        <end position="742"/>
    </location>
</feature>
<dbReference type="Pfam" id="PF16124">
    <property type="entry name" value="RecQ_Zn_bind"/>
    <property type="match status" value="1"/>
</dbReference>
<dbReference type="OrthoDB" id="10261556at2759"/>
<sequence>MAMGLALVVIFRAGRAGKSVCFQLPPLCRRGQRCALVISPLISLMQDQVHTLRQRQIPSTHCGSGGDSFCWSAVTSGHYRVVYMSPEFALGHLAEIAGVRQALCVLAIDEAHCISAWGHDFRPVYQQLGRLREVLGQVPTMCLTATCTKEVRHDIQRSLGLSDCVHIVGPMNRPNLKYIVQPRRTFEEDLTHIFGLSSHGSERVIDNTQIEPTSSTIVYVQTKARCEELAALLSRAGVAAASYHAGLPMQDRRDIHRAFLMDELQVVVATIAFGMGIDKASIRRVIHYGAAHSLESYVQQCGRAGRDGEDAECITFFKPQDLQEAKTLILQGSKANDEHSRHLLLLHSKLAAFLADSSQCRRVRLLQHFGEEPQRLNSEPQEPRKGECIQVGSLPACCSWCDVCQARKLPITNSPEDGDFTQECRILLQCVSACGGFTGSALPCALAAGQLVDKLKARNLHRHPAFGSGRHKAHSWWKAFLPHVLRAGFLEEKPAKLANGLSYAALSVSEQGLRRMRSTDQSAFFRISPVPSDLAAPPPKPAPVVLRSPAVAPEVASAVQRSESGGADSLDIKKQELYRRLSHVRQQWMRRLDIMGESLVSNPVLRMLAEIRPSSVRVAQQTVPGLPQLRTEPLASLLEALVSEVNKMCREHFLPQQTEPRADPDDRPPKFRRLPTTFGTAVSGTPTAETLASAFSEASDAACNRQDARTCDASPPEATSAESGGESGPQAQSDDWLALLDT</sequence>
<protein>
    <recommendedName>
        <fullName evidence="7">ATP-dependent DNA helicase</fullName>
        <ecNumber evidence="7">5.6.2.4</ecNumber>
    </recommendedName>
</protein>
<dbReference type="GO" id="GO:0043138">
    <property type="term" value="F:3'-5' DNA helicase activity"/>
    <property type="evidence" value="ECO:0007669"/>
    <property type="project" value="UniProtKB-EC"/>
</dbReference>
<gene>
    <name evidence="12" type="primary">Wrn</name>
    <name evidence="12" type="ORF">AK812_SmicGene626</name>
</gene>
<dbReference type="PANTHER" id="PTHR13710:SF120">
    <property type="entry name" value="BIFUNCTIONAL 3'-5' EXONUCLEASE_ATP-DEPENDENT HELICASE WRN"/>
    <property type="match status" value="1"/>
</dbReference>
<evidence type="ECO:0000256" key="1">
    <source>
        <dbReference type="ARBA" id="ARBA00005446"/>
    </source>
</evidence>
<dbReference type="Gene3D" id="3.40.50.300">
    <property type="entry name" value="P-loop containing nucleotide triphosphate hydrolases"/>
    <property type="match status" value="2"/>
</dbReference>
<evidence type="ECO:0000259" key="11">
    <source>
        <dbReference type="PROSITE" id="PS51194"/>
    </source>
</evidence>
<keyword evidence="13" id="KW-1185">Reference proteome</keyword>
<dbReference type="InterPro" id="IPR032284">
    <property type="entry name" value="RecQ_Zn-bd"/>
</dbReference>
<feature type="region of interest" description="Disordered" evidence="8">
    <location>
        <begin position="697"/>
        <end position="742"/>
    </location>
</feature>
<proteinExistence type="inferred from homology"/>
<keyword evidence="2 7" id="KW-0547">Nucleotide-binding</keyword>
<keyword evidence="4 7" id="KW-0347">Helicase</keyword>
<dbReference type="EMBL" id="LSRX01000006">
    <property type="protein sequence ID" value="OLQ15169.1"/>
    <property type="molecule type" value="Genomic_DNA"/>
</dbReference>
<comment type="catalytic activity">
    <reaction evidence="6 7">
        <text>Couples ATP hydrolysis with the unwinding of duplex DNA by translocating in the 3'-5' direction.</text>
        <dbReference type="EC" id="5.6.2.4"/>
    </reaction>
</comment>
<name>A0A1Q9F6E7_SYMMI</name>
<comment type="subcellular location">
    <subcellularLocation>
        <location evidence="7">Nucleus</location>
    </subcellularLocation>
</comment>
<dbReference type="GO" id="GO:0003676">
    <property type="term" value="F:nucleic acid binding"/>
    <property type="evidence" value="ECO:0007669"/>
    <property type="project" value="InterPro"/>
</dbReference>
<keyword evidence="5 7" id="KW-0067">ATP-binding</keyword>
<reference evidence="12 13" key="1">
    <citation type="submission" date="2016-02" db="EMBL/GenBank/DDBJ databases">
        <title>Genome analysis of coral dinoflagellate symbionts highlights evolutionary adaptations to a symbiotic lifestyle.</title>
        <authorList>
            <person name="Aranda M."/>
            <person name="Li Y."/>
            <person name="Liew Y.J."/>
            <person name="Baumgarten S."/>
            <person name="Simakov O."/>
            <person name="Wilson M."/>
            <person name="Piel J."/>
            <person name="Ashoor H."/>
            <person name="Bougouffa S."/>
            <person name="Bajic V.B."/>
            <person name="Ryu T."/>
            <person name="Ravasi T."/>
            <person name="Bayer T."/>
            <person name="Micklem G."/>
            <person name="Kim H."/>
            <person name="Bhak J."/>
            <person name="Lajeunesse T.C."/>
            <person name="Voolstra C.R."/>
        </authorList>
    </citation>
    <scope>NUCLEOTIDE SEQUENCE [LARGE SCALE GENOMIC DNA]</scope>
    <source>
        <strain evidence="12 13">CCMP2467</strain>
    </source>
</reference>
<dbReference type="AlphaFoldDB" id="A0A1Q9F6E7"/>
<feature type="domain" description="Helicase ATP-binding" evidence="10">
    <location>
        <begin position="16"/>
        <end position="165"/>
    </location>
</feature>
<dbReference type="NCBIfam" id="TIGR00614">
    <property type="entry name" value="recQ_fam"/>
    <property type="match status" value="1"/>
</dbReference>
<dbReference type="InterPro" id="IPR044876">
    <property type="entry name" value="HRDC_dom_sf"/>
</dbReference>
<evidence type="ECO:0000313" key="12">
    <source>
        <dbReference type="EMBL" id="OLQ15169.1"/>
    </source>
</evidence>
<comment type="caution">
    <text evidence="12">The sequence shown here is derived from an EMBL/GenBank/DDBJ whole genome shotgun (WGS) entry which is preliminary data.</text>
</comment>
<dbReference type="InterPro" id="IPR018982">
    <property type="entry name" value="RQC_domain"/>
</dbReference>
<keyword evidence="3 7" id="KW-0378">Hydrolase</keyword>
<keyword evidence="9" id="KW-0732">Signal</keyword>
<dbReference type="CDD" id="cd17920">
    <property type="entry name" value="DEXHc_RecQ"/>
    <property type="match status" value="1"/>
</dbReference>
<dbReference type="GO" id="GO:0005634">
    <property type="term" value="C:nucleus"/>
    <property type="evidence" value="ECO:0007669"/>
    <property type="project" value="UniProtKB-SubCell"/>
</dbReference>
<dbReference type="Proteomes" id="UP000186817">
    <property type="component" value="Unassembled WGS sequence"/>
</dbReference>
<dbReference type="GO" id="GO:0005737">
    <property type="term" value="C:cytoplasm"/>
    <property type="evidence" value="ECO:0007669"/>
    <property type="project" value="TreeGrafter"/>
</dbReference>
<dbReference type="GO" id="GO:0016887">
    <property type="term" value="F:ATP hydrolysis activity"/>
    <property type="evidence" value="ECO:0007669"/>
    <property type="project" value="RHEA"/>
</dbReference>
<evidence type="ECO:0000313" key="13">
    <source>
        <dbReference type="Proteomes" id="UP000186817"/>
    </source>
</evidence>
<dbReference type="Pfam" id="PF00271">
    <property type="entry name" value="Helicase_C"/>
    <property type="match status" value="1"/>
</dbReference>
<feature type="signal peptide" evidence="9">
    <location>
        <begin position="1"/>
        <end position="16"/>
    </location>
</feature>
<dbReference type="Gene3D" id="1.10.10.10">
    <property type="entry name" value="Winged helix-like DNA-binding domain superfamily/Winged helix DNA-binding domain"/>
    <property type="match status" value="1"/>
</dbReference>
<evidence type="ECO:0000259" key="10">
    <source>
        <dbReference type="PROSITE" id="PS51192"/>
    </source>
</evidence>
<evidence type="ECO:0000256" key="8">
    <source>
        <dbReference type="SAM" id="MobiDB-lite"/>
    </source>
</evidence>
<keyword evidence="7" id="KW-0539">Nucleus</keyword>
<evidence type="ECO:0000256" key="6">
    <source>
        <dbReference type="ARBA" id="ARBA00034617"/>
    </source>
</evidence>
<feature type="domain" description="Helicase C-terminal" evidence="11">
    <location>
        <begin position="200"/>
        <end position="351"/>
    </location>
</feature>
<dbReference type="SMART" id="SM00490">
    <property type="entry name" value="HELICc"/>
    <property type="match status" value="1"/>
</dbReference>
<comment type="similarity">
    <text evidence="1 7">Belongs to the helicase family. RecQ subfamily.</text>
</comment>
<dbReference type="SUPFAM" id="SSF52540">
    <property type="entry name" value="P-loop containing nucleoside triphosphate hydrolases"/>
    <property type="match status" value="1"/>
</dbReference>
<feature type="compositionally biased region" description="Basic and acidic residues" evidence="8">
    <location>
        <begin position="660"/>
        <end position="669"/>
    </location>
</feature>
<evidence type="ECO:0000256" key="7">
    <source>
        <dbReference type="RuleBase" id="RU364117"/>
    </source>
</evidence>
<dbReference type="OMA" id="HVRQQWM"/>
<dbReference type="Gene3D" id="1.10.150.80">
    <property type="entry name" value="HRDC domain"/>
    <property type="match status" value="1"/>
</dbReference>
<dbReference type="InterPro" id="IPR036388">
    <property type="entry name" value="WH-like_DNA-bd_sf"/>
</dbReference>
<dbReference type="GO" id="GO:0005524">
    <property type="term" value="F:ATP binding"/>
    <property type="evidence" value="ECO:0007669"/>
    <property type="project" value="UniProtKB-KW"/>
</dbReference>
<evidence type="ECO:0000256" key="9">
    <source>
        <dbReference type="SAM" id="SignalP"/>
    </source>
</evidence>
<dbReference type="InterPro" id="IPR001650">
    <property type="entry name" value="Helicase_C-like"/>
</dbReference>
<evidence type="ECO:0000256" key="4">
    <source>
        <dbReference type="ARBA" id="ARBA00022806"/>
    </source>
</evidence>
<dbReference type="Pfam" id="PF09382">
    <property type="entry name" value="RQC"/>
    <property type="match status" value="1"/>
</dbReference>
<evidence type="ECO:0000256" key="2">
    <source>
        <dbReference type="ARBA" id="ARBA00022741"/>
    </source>
</evidence>
<dbReference type="SMART" id="SM00487">
    <property type="entry name" value="DEXDc"/>
    <property type="match status" value="1"/>
</dbReference>
<dbReference type="EC" id="5.6.2.4" evidence="7"/>
<dbReference type="GO" id="GO:0009378">
    <property type="term" value="F:four-way junction helicase activity"/>
    <property type="evidence" value="ECO:0007669"/>
    <property type="project" value="TreeGrafter"/>
</dbReference>
<dbReference type="InterPro" id="IPR036390">
    <property type="entry name" value="WH_DNA-bd_sf"/>
</dbReference>
<dbReference type="PROSITE" id="PS51194">
    <property type="entry name" value="HELICASE_CTER"/>
    <property type="match status" value="1"/>
</dbReference>
<dbReference type="InterPro" id="IPR011545">
    <property type="entry name" value="DEAD/DEAH_box_helicase_dom"/>
</dbReference>
<dbReference type="SMART" id="SM00956">
    <property type="entry name" value="RQC"/>
    <property type="match status" value="1"/>
</dbReference>
<dbReference type="GO" id="GO:0000724">
    <property type="term" value="P:double-strand break repair via homologous recombination"/>
    <property type="evidence" value="ECO:0007669"/>
    <property type="project" value="TreeGrafter"/>
</dbReference>
<evidence type="ECO:0000256" key="3">
    <source>
        <dbReference type="ARBA" id="ARBA00022801"/>
    </source>
</evidence>
<dbReference type="InterPro" id="IPR004589">
    <property type="entry name" value="DNA_helicase_ATP-dep_RecQ"/>
</dbReference>
<dbReference type="PANTHER" id="PTHR13710">
    <property type="entry name" value="DNA HELICASE RECQ FAMILY MEMBER"/>
    <property type="match status" value="1"/>
</dbReference>
<dbReference type="GO" id="GO:0005694">
    <property type="term" value="C:chromosome"/>
    <property type="evidence" value="ECO:0007669"/>
    <property type="project" value="TreeGrafter"/>
</dbReference>